<dbReference type="PANTHER" id="PTHR31111:SF138">
    <property type="entry name" value="F-BOX ASSOCIATED DOMAIN-CONTAINING PROTEIN"/>
    <property type="match status" value="1"/>
</dbReference>
<dbReference type="PANTHER" id="PTHR31111">
    <property type="entry name" value="BNAA05G37150D PROTEIN-RELATED"/>
    <property type="match status" value="1"/>
</dbReference>
<dbReference type="Gene3D" id="1.20.1280.50">
    <property type="match status" value="1"/>
</dbReference>
<proteinExistence type="predicted"/>
<dbReference type="Pfam" id="PF12937">
    <property type="entry name" value="F-box-like"/>
    <property type="match status" value="1"/>
</dbReference>
<dbReference type="NCBIfam" id="TIGR01640">
    <property type="entry name" value="F_box_assoc_1"/>
    <property type="match status" value="1"/>
</dbReference>
<dbReference type="Pfam" id="PF08268">
    <property type="entry name" value="FBA_3"/>
    <property type="match status" value="1"/>
</dbReference>
<dbReference type="SUPFAM" id="SSF81383">
    <property type="entry name" value="F-box domain"/>
    <property type="match status" value="1"/>
</dbReference>
<accession>A0A2P2K4Y2</accession>
<sequence>MDRNEEKAELPGDIIYTHILPRLPVRSLMRFRCVSKYWNQLTYDPSFARLHKSLHCPTHLLITSWSVVGDESRIHFVSVPVRKDAKLGTPVHLLSLPIDKHYVLQSLNGLLCIHRSNMMYPYHGDKPVFIFNPSTREIATVPVDDTLKTRSSHVSYYFGFCQLTNEHKVLGLRRFFNMDFEPISIECEVYTIGSGSWRRIKPAVPFDPAELTYYTDPVCFNGALHWICQSQKSIVAFDVGGECFREFQMPEGFPSRSFLGYLLIVGGRLAMVNGKHLFDESTMELWVLDDYQKHVWVKDCIKFPFDWTESGRPIPAGTIHNGELLLLPILSVSSMSVLFYDMKRRSFRRVEVSGLPEHFLPISQRITSYEESIMALGGRILGQGVEMGGLCDKI</sequence>
<reference evidence="3" key="1">
    <citation type="submission" date="2018-02" db="EMBL/GenBank/DDBJ databases">
        <title>Rhizophora mucronata_Transcriptome.</title>
        <authorList>
            <person name="Meera S.P."/>
            <person name="Sreeshan A."/>
            <person name="Augustine A."/>
        </authorList>
    </citation>
    <scope>NUCLEOTIDE SEQUENCE</scope>
    <source>
        <tissue evidence="3">Leaf</tissue>
    </source>
</reference>
<evidence type="ECO:0000313" key="3">
    <source>
        <dbReference type="EMBL" id="MBX00784.1"/>
    </source>
</evidence>
<dbReference type="InterPro" id="IPR036047">
    <property type="entry name" value="F-box-like_dom_sf"/>
</dbReference>
<name>A0A2P2K4Y2_RHIMU</name>
<dbReference type="InterPro" id="IPR001810">
    <property type="entry name" value="F-box_dom"/>
</dbReference>
<feature type="domain" description="F-box associated beta-propeller type 3" evidence="1">
    <location>
        <begin position="70"/>
        <end position="359"/>
    </location>
</feature>
<dbReference type="EMBL" id="GGEC01020300">
    <property type="protein sequence ID" value="MBX00784.1"/>
    <property type="molecule type" value="Transcribed_RNA"/>
</dbReference>
<feature type="domain" description="F-box" evidence="2">
    <location>
        <begin position="17"/>
        <end position="47"/>
    </location>
</feature>
<dbReference type="InterPro" id="IPR013187">
    <property type="entry name" value="F-box-assoc_dom_typ3"/>
</dbReference>
<dbReference type="AlphaFoldDB" id="A0A2P2K4Y2"/>
<dbReference type="CDD" id="cd22157">
    <property type="entry name" value="F-box_AtFBW1-like"/>
    <property type="match status" value="1"/>
</dbReference>
<protein>
    <submittedName>
        <fullName evidence="3">F-box protein At5g62510-like</fullName>
    </submittedName>
</protein>
<evidence type="ECO:0000259" key="1">
    <source>
        <dbReference type="Pfam" id="PF08268"/>
    </source>
</evidence>
<organism evidence="3">
    <name type="scientific">Rhizophora mucronata</name>
    <name type="common">Asiatic mangrove</name>
    <dbReference type="NCBI Taxonomy" id="61149"/>
    <lineage>
        <taxon>Eukaryota</taxon>
        <taxon>Viridiplantae</taxon>
        <taxon>Streptophyta</taxon>
        <taxon>Embryophyta</taxon>
        <taxon>Tracheophyta</taxon>
        <taxon>Spermatophyta</taxon>
        <taxon>Magnoliopsida</taxon>
        <taxon>eudicotyledons</taxon>
        <taxon>Gunneridae</taxon>
        <taxon>Pentapetalae</taxon>
        <taxon>rosids</taxon>
        <taxon>fabids</taxon>
        <taxon>Malpighiales</taxon>
        <taxon>Rhizophoraceae</taxon>
        <taxon>Rhizophora</taxon>
    </lineage>
</organism>
<dbReference type="InterPro" id="IPR017451">
    <property type="entry name" value="F-box-assoc_interact_dom"/>
</dbReference>
<evidence type="ECO:0000259" key="2">
    <source>
        <dbReference type="Pfam" id="PF12937"/>
    </source>
</evidence>